<feature type="chain" id="PRO_5038802551" evidence="2">
    <location>
        <begin position="30"/>
        <end position="365"/>
    </location>
</feature>
<feature type="domain" description="Streptococcal pilin isopeptide linkage" evidence="3">
    <location>
        <begin position="35"/>
        <end position="197"/>
    </location>
</feature>
<keyword evidence="1" id="KW-0812">Transmembrane</keyword>
<dbReference type="Gene3D" id="2.60.40.3050">
    <property type="match status" value="1"/>
</dbReference>
<keyword evidence="1" id="KW-0472">Membrane</keyword>
<dbReference type="Gene3D" id="2.60.40.1140">
    <property type="entry name" value="Collagen-binding surface protein Cna, B-type domain"/>
    <property type="match status" value="1"/>
</dbReference>
<reference evidence="5" key="1">
    <citation type="journal article" date="2021" name="PeerJ">
        <title>Extensive microbial diversity within the chicken gut microbiome revealed by metagenomics and culture.</title>
        <authorList>
            <person name="Gilroy R."/>
            <person name="Ravi A."/>
            <person name="Getino M."/>
            <person name="Pursley I."/>
            <person name="Horton D.L."/>
            <person name="Alikhan N.F."/>
            <person name="Baker D."/>
            <person name="Gharbi K."/>
            <person name="Hall N."/>
            <person name="Watson M."/>
            <person name="Adriaenssens E.M."/>
            <person name="Foster-Nyarko E."/>
            <person name="Jarju S."/>
            <person name="Secka A."/>
            <person name="Antonio M."/>
            <person name="Oren A."/>
            <person name="Chaudhuri R.R."/>
            <person name="La Ragione R."/>
            <person name="Hildebrand F."/>
            <person name="Pallen M.J."/>
        </authorList>
    </citation>
    <scope>NUCLEOTIDE SEQUENCE</scope>
    <source>
        <strain evidence="5">CHK183-5548</strain>
    </source>
</reference>
<keyword evidence="2" id="KW-0732">Signal</keyword>
<evidence type="ECO:0000313" key="6">
    <source>
        <dbReference type="Proteomes" id="UP000823883"/>
    </source>
</evidence>
<evidence type="ECO:0000259" key="4">
    <source>
        <dbReference type="Pfam" id="PF24547"/>
    </source>
</evidence>
<accession>A0A9D2T5W6</accession>
<feature type="domain" description="DUF7601" evidence="4">
    <location>
        <begin position="207"/>
        <end position="328"/>
    </location>
</feature>
<feature type="transmembrane region" description="Helical" evidence="1">
    <location>
        <begin position="340"/>
        <end position="358"/>
    </location>
</feature>
<dbReference type="Proteomes" id="UP000823883">
    <property type="component" value="Unassembled WGS sequence"/>
</dbReference>
<evidence type="ECO:0000259" key="3">
    <source>
        <dbReference type="Pfam" id="PF12892"/>
    </source>
</evidence>
<dbReference type="InterPro" id="IPR055382">
    <property type="entry name" value="DUF7601"/>
</dbReference>
<sequence>MKKRMVRVLTSAALTAAMVMSMGGMTAFAEVSAIDIQKVVTTDGKTYAPNTSFSFEVLSAEAGSFGEGNQKVDYYGSVNGGLTISSDKTASYSPADGIIDGDDGLKKTVVGAIEVNDNVFADQPTGVYKYVVKEVIPEDKYEGIKYDETAYNVYLYVTEKEGGGKEVSSVVVTEGDNNDIINNGDEKTGEILFTNDYGKDSDNDKTHDLTITKEVTGALGEKNREFEISVKIDGVNGEKYNVVTVVKGGEGEEDETPTSPLTSGEVGTYYLKDGESIRIYGLSENDQYTVVENEKYAVEEGYTVTYSDEDGKGTVSADDTELTITNHKDAVTPTGIVMTFAPYVALIGLAGVFAATFLRKRREDF</sequence>
<feature type="signal peptide" evidence="2">
    <location>
        <begin position="1"/>
        <end position="29"/>
    </location>
</feature>
<name>A0A9D2T5W6_9FIRM</name>
<evidence type="ECO:0000256" key="2">
    <source>
        <dbReference type="SAM" id="SignalP"/>
    </source>
</evidence>
<evidence type="ECO:0000256" key="1">
    <source>
        <dbReference type="SAM" id="Phobius"/>
    </source>
</evidence>
<comment type="caution">
    <text evidence="5">The sequence shown here is derived from an EMBL/GenBank/DDBJ whole genome shotgun (WGS) entry which is preliminary data.</text>
</comment>
<proteinExistence type="predicted"/>
<dbReference type="InterPro" id="IPR038174">
    <property type="entry name" value="Strep_pil_link_sf"/>
</dbReference>
<dbReference type="AlphaFoldDB" id="A0A9D2T5W6"/>
<reference evidence="5" key="2">
    <citation type="submission" date="2021-04" db="EMBL/GenBank/DDBJ databases">
        <authorList>
            <person name="Gilroy R."/>
        </authorList>
    </citation>
    <scope>NUCLEOTIDE SEQUENCE</scope>
    <source>
        <strain evidence="5">CHK183-5548</strain>
    </source>
</reference>
<dbReference type="Pfam" id="PF12892">
    <property type="entry name" value="FctA"/>
    <property type="match status" value="1"/>
</dbReference>
<keyword evidence="1" id="KW-1133">Transmembrane helix</keyword>
<organism evidence="5 6">
    <name type="scientific">Candidatus Lachnoclostridium pullistercoris</name>
    <dbReference type="NCBI Taxonomy" id="2838632"/>
    <lineage>
        <taxon>Bacteria</taxon>
        <taxon>Bacillati</taxon>
        <taxon>Bacillota</taxon>
        <taxon>Clostridia</taxon>
        <taxon>Lachnospirales</taxon>
        <taxon>Lachnospiraceae</taxon>
    </lineage>
</organism>
<gene>
    <name evidence="5" type="ORF">IAA04_00650</name>
</gene>
<dbReference type="InterPro" id="IPR022464">
    <property type="entry name" value="Strep_pil_isopept_link"/>
</dbReference>
<dbReference type="EMBL" id="DWWL01000003">
    <property type="protein sequence ID" value="HJC46546.1"/>
    <property type="molecule type" value="Genomic_DNA"/>
</dbReference>
<protein>
    <submittedName>
        <fullName evidence="5">Uncharacterized protein</fullName>
    </submittedName>
</protein>
<evidence type="ECO:0000313" key="5">
    <source>
        <dbReference type="EMBL" id="HJC46546.1"/>
    </source>
</evidence>
<dbReference type="Pfam" id="PF24547">
    <property type="entry name" value="DUF7601"/>
    <property type="match status" value="1"/>
</dbReference>